<dbReference type="Proteomes" id="UP000650533">
    <property type="component" value="Chromosome 9"/>
</dbReference>
<dbReference type="KEGG" id="rsx:RhiXN_07546"/>
<protein>
    <submittedName>
        <fullName evidence="2">Uncharacterized protein</fullName>
    </submittedName>
</protein>
<sequence>MDQVSSALRVFEVEVISHMRVIGSQVDDNKATSIHRQLVFDGPYHLAVVFLTEASPDGGWWISSEDSEGGAGLAPEKVFLRYHIKALTKLANNARSARLFMLSCGTNLFAASCLESIYETVGSRPWHSIILPSTPALIAQEVADILPDMFVHLYYFGASFKSSLLRVWAKLVTTRIHTGFVLMDRPRFEDRLSVSKLEYAAHSIRPFGVPLPIPESLCGCWGKNADWKLRYSSTNYGECFYYFRSSCCAHKLHVAIFTDQRKTRKVHGTVIMEEEWDLSKKDFRFDPARMVRMVQSPERHGGKEIQRPRHEAPWTQAGQEAREATTSDVAGSIV</sequence>
<organism evidence="2 3">
    <name type="scientific">Rhizoctonia solani</name>
    <dbReference type="NCBI Taxonomy" id="456999"/>
    <lineage>
        <taxon>Eukaryota</taxon>
        <taxon>Fungi</taxon>
        <taxon>Dikarya</taxon>
        <taxon>Basidiomycota</taxon>
        <taxon>Agaricomycotina</taxon>
        <taxon>Agaricomycetes</taxon>
        <taxon>Cantharellales</taxon>
        <taxon>Ceratobasidiaceae</taxon>
        <taxon>Rhizoctonia</taxon>
    </lineage>
</organism>
<feature type="compositionally biased region" description="Basic and acidic residues" evidence="1">
    <location>
        <begin position="297"/>
        <end position="312"/>
    </location>
</feature>
<dbReference type="AlphaFoldDB" id="A0A8H8NZN7"/>
<dbReference type="GeneID" id="67029825"/>
<evidence type="ECO:0000256" key="1">
    <source>
        <dbReference type="SAM" id="MobiDB-lite"/>
    </source>
</evidence>
<gene>
    <name evidence="2" type="ORF">RhiXN_07546</name>
</gene>
<evidence type="ECO:0000313" key="2">
    <source>
        <dbReference type="EMBL" id="QRW22510.1"/>
    </source>
</evidence>
<feature type="region of interest" description="Disordered" evidence="1">
    <location>
        <begin position="296"/>
        <end position="334"/>
    </location>
</feature>
<dbReference type="RefSeq" id="XP_043182747.1">
    <property type="nucleotide sequence ID" value="XM_043327362.1"/>
</dbReference>
<reference evidence="2" key="1">
    <citation type="submission" date="2020-05" db="EMBL/GenBank/DDBJ databases">
        <title>Evolutionary and genomic comparisons of hybrid uninucleate and nonhybrid Rhizoctonia fungi.</title>
        <authorList>
            <person name="Li C."/>
            <person name="Chen X."/>
        </authorList>
    </citation>
    <scope>NUCLEOTIDE SEQUENCE</scope>
    <source>
        <strain evidence="2">AG-1 IA</strain>
    </source>
</reference>
<name>A0A8H8NZN7_9AGAM</name>
<evidence type="ECO:0000313" key="3">
    <source>
        <dbReference type="Proteomes" id="UP000650533"/>
    </source>
</evidence>
<proteinExistence type="predicted"/>
<dbReference type="EMBL" id="CP059666">
    <property type="protein sequence ID" value="QRW22510.1"/>
    <property type="molecule type" value="Genomic_DNA"/>
</dbReference>
<accession>A0A8H8NZN7</accession>